<dbReference type="PROSITE" id="PS51387">
    <property type="entry name" value="FAD_PCMH"/>
    <property type="match status" value="1"/>
</dbReference>
<evidence type="ECO:0000259" key="2">
    <source>
        <dbReference type="PROSITE" id="PS51387"/>
    </source>
</evidence>
<name>A0ABR1E093_NECAM</name>
<comment type="caution">
    <text evidence="3">The sequence shown here is derived from an EMBL/GenBank/DDBJ whole genome shotgun (WGS) entry which is preliminary data.</text>
</comment>
<accession>A0ABR1E093</accession>
<dbReference type="InterPro" id="IPR036318">
    <property type="entry name" value="FAD-bd_PCMH-like_sf"/>
</dbReference>
<dbReference type="InterPro" id="IPR006094">
    <property type="entry name" value="Oxid_FAD_bind_N"/>
</dbReference>
<dbReference type="EMBL" id="JAVFWL010000005">
    <property type="protein sequence ID" value="KAK6756110.1"/>
    <property type="molecule type" value="Genomic_DNA"/>
</dbReference>
<proteinExistence type="inferred from homology"/>
<dbReference type="Gene3D" id="3.30.465.10">
    <property type="match status" value="1"/>
</dbReference>
<dbReference type="SUPFAM" id="SSF56176">
    <property type="entry name" value="FAD-binding/transporter-associated domain-like"/>
    <property type="match status" value="1"/>
</dbReference>
<dbReference type="InterPro" id="IPR016169">
    <property type="entry name" value="FAD-bd_PCMH_sub2"/>
</dbReference>
<gene>
    <name evidence="3" type="primary">Necator_chrV.g19267</name>
    <name evidence="3" type="ORF">RB195_014475</name>
</gene>
<dbReference type="PANTHER" id="PTHR11748:SF111">
    <property type="entry name" value="D-LACTATE DEHYDROGENASE, MITOCHONDRIAL-RELATED"/>
    <property type="match status" value="1"/>
</dbReference>
<dbReference type="InterPro" id="IPR016166">
    <property type="entry name" value="FAD-bd_PCMH"/>
</dbReference>
<protein>
    <recommendedName>
        <fullName evidence="2">FAD-binding PCMH-type domain-containing protein</fullName>
    </recommendedName>
</protein>
<dbReference type="PANTHER" id="PTHR11748">
    <property type="entry name" value="D-LACTATE DEHYDROGENASE"/>
    <property type="match status" value="1"/>
</dbReference>
<sequence>MSFPSNYTRSASDMSTIARSTSRIRVFQMWMGFVLRRQSSTLQSSFYQFEAILGKESVSVKESIRTQFSRDEGHLLPRLPAVVLSPKSVEEVSAVVRVCSEQSIPIVAYGTGTGLEGGSVSLKDGVCLSTIAIEGGICELNEADFDASVRPSVTRKQLNVHIRNTGLFFPVVKQNIVPCQKSSKRRAVEAALDPRKEKDTSDR</sequence>
<evidence type="ECO:0000313" key="3">
    <source>
        <dbReference type="EMBL" id="KAK6756110.1"/>
    </source>
</evidence>
<dbReference type="Pfam" id="PF01565">
    <property type="entry name" value="FAD_binding_4"/>
    <property type="match status" value="1"/>
</dbReference>
<evidence type="ECO:0000256" key="1">
    <source>
        <dbReference type="ARBA" id="ARBA00008000"/>
    </source>
</evidence>
<reference evidence="3 4" key="1">
    <citation type="submission" date="2023-08" db="EMBL/GenBank/DDBJ databases">
        <title>A Necator americanus chromosomal reference genome.</title>
        <authorList>
            <person name="Ilik V."/>
            <person name="Petrzelkova K.J."/>
            <person name="Pardy F."/>
            <person name="Fuh T."/>
            <person name="Niatou-Singa F.S."/>
            <person name="Gouil Q."/>
            <person name="Baker L."/>
            <person name="Ritchie M.E."/>
            <person name="Jex A.R."/>
            <person name="Gazzola D."/>
            <person name="Li H."/>
            <person name="Toshio Fujiwara R."/>
            <person name="Zhan B."/>
            <person name="Aroian R.V."/>
            <person name="Pafco B."/>
            <person name="Schwarz E.M."/>
        </authorList>
    </citation>
    <scope>NUCLEOTIDE SEQUENCE [LARGE SCALE GENOMIC DNA]</scope>
    <source>
        <strain evidence="3 4">Aroian</strain>
        <tissue evidence="3">Whole animal</tissue>
    </source>
</reference>
<dbReference type="Proteomes" id="UP001303046">
    <property type="component" value="Unassembled WGS sequence"/>
</dbReference>
<comment type="similarity">
    <text evidence="1">Belongs to the FAD-binding oxidoreductase/transferase type 4 family.</text>
</comment>
<keyword evidence="4" id="KW-1185">Reference proteome</keyword>
<feature type="domain" description="FAD-binding PCMH-type" evidence="2">
    <location>
        <begin position="76"/>
        <end position="203"/>
    </location>
</feature>
<evidence type="ECO:0000313" key="4">
    <source>
        <dbReference type="Proteomes" id="UP001303046"/>
    </source>
</evidence>
<organism evidence="3 4">
    <name type="scientific">Necator americanus</name>
    <name type="common">Human hookworm</name>
    <dbReference type="NCBI Taxonomy" id="51031"/>
    <lineage>
        <taxon>Eukaryota</taxon>
        <taxon>Metazoa</taxon>
        <taxon>Ecdysozoa</taxon>
        <taxon>Nematoda</taxon>
        <taxon>Chromadorea</taxon>
        <taxon>Rhabditida</taxon>
        <taxon>Rhabditina</taxon>
        <taxon>Rhabditomorpha</taxon>
        <taxon>Strongyloidea</taxon>
        <taxon>Ancylostomatidae</taxon>
        <taxon>Bunostominae</taxon>
        <taxon>Necator</taxon>
    </lineage>
</organism>